<dbReference type="InterPro" id="IPR027417">
    <property type="entry name" value="P-loop_NTPase"/>
</dbReference>
<dbReference type="EMBL" id="JACCHS010000044">
    <property type="protein sequence ID" value="NYT46822.1"/>
    <property type="molecule type" value="Genomic_DNA"/>
</dbReference>
<protein>
    <submittedName>
        <fullName evidence="2">Dynamin family protein</fullName>
    </submittedName>
</protein>
<dbReference type="Proteomes" id="UP000537890">
    <property type="component" value="Unassembled WGS sequence"/>
</dbReference>
<dbReference type="PANTHER" id="PTHR43681">
    <property type="entry name" value="TRANSMEMBRANE GTPASE FZO"/>
    <property type="match status" value="1"/>
</dbReference>
<dbReference type="InterPro" id="IPR051943">
    <property type="entry name" value="TRAFAC_Dynamin-like_GTPase"/>
</dbReference>
<comment type="caution">
    <text evidence="2">The sequence shown here is derived from an EMBL/GenBank/DDBJ whole genome shotgun (WGS) entry which is preliminary data.</text>
</comment>
<evidence type="ECO:0000313" key="3">
    <source>
        <dbReference type="Proteomes" id="UP000537890"/>
    </source>
</evidence>
<evidence type="ECO:0000313" key="2">
    <source>
        <dbReference type="EMBL" id="NYT46822.1"/>
    </source>
</evidence>
<sequence>MELQTQLHEYAQWRDEVAKAIEMYRDWCERYELKETHHSVALLSMLDALKNERITLAFAAEYSRGKTELINALFFAEMGCRLLPAATEHATMCPVELFYDATEANYIRLLDIETRIEETSLLEYRENSANWKQIELDYNSPAQMQEALAELLAVKKVSREHAQHLGLWDEIEISELGLLDAEEIEVPCWRYALINCSHPLLKQGLCILDTPGLSTLRVEPELTLNILPGAEAIIFVLAADRGVTNSDFKVWRKYITTALGRVRVEFAVVMNEIDTLWDDLQGNAEYDSSIAEHVSKVVELLDLNEQPVFPVSAKQALVAKVRSDAGLLEKSRLASLESYLSNNVLLHRRKVLKQTVTNNIGCLLNESLGLSEAKYKNALDQLEEFKRVDCDNSELMGKLLTETRERQQSYLLNVGNFQTSHQVFVVQARALVASLSRKKVDAVIQHSKDELTKSLTTYRLKQKIQALFDDLRDLLHEAVETSNETETR</sequence>
<dbReference type="PANTHER" id="PTHR43681:SF1">
    <property type="entry name" value="SARCALUMENIN"/>
    <property type="match status" value="1"/>
</dbReference>
<organism evidence="2 3">
    <name type="scientific">Candidatus Methanofishera endochildressiae</name>
    <dbReference type="NCBI Taxonomy" id="2738884"/>
    <lineage>
        <taxon>Bacteria</taxon>
        <taxon>Pseudomonadati</taxon>
        <taxon>Pseudomonadota</taxon>
        <taxon>Gammaproteobacteria</taxon>
        <taxon>Candidatus Methanofishera</taxon>
    </lineage>
</organism>
<dbReference type="AlphaFoldDB" id="A0A7Z0SDL5"/>
<name>A0A7Z0SDL5_9GAMM</name>
<dbReference type="InterPro" id="IPR045063">
    <property type="entry name" value="Dynamin_N"/>
</dbReference>
<proteinExistence type="predicted"/>
<dbReference type="Gene3D" id="3.40.50.300">
    <property type="entry name" value="P-loop containing nucleotide triphosphate hydrolases"/>
    <property type="match status" value="1"/>
</dbReference>
<accession>A0A7Z0SDL5</accession>
<gene>
    <name evidence="2" type="ORF">H0A75_03435</name>
</gene>
<dbReference type="SUPFAM" id="SSF52540">
    <property type="entry name" value="P-loop containing nucleoside triphosphate hydrolases"/>
    <property type="match status" value="1"/>
</dbReference>
<reference evidence="2 3" key="1">
    <citation type="submission" date="2020-05" db="EMBL/GenBank/DDBJ databases">
        <title>Horizontal transmission and recombination maintain forever young bacterial symbiont genomes.</title>
        <authorList>
            <person name="Russell S.L."/>
            <person name="Pepper-Tunick E."/>
            <person name="Svedberg J."/>
            <person name="Byrne A."/>
            <person name="Ruelas Castillo J."/>
            <person name="Vollmers C."/>
            <person name="Beinart R.A."/>
            <person name="Corbett-Detig R."/>
        </authorList>
    </citation>
    <scope>NUCLEOTIDE SEQUENCE [LARGE SCALE GENOMIC DNA]</scope>
    <source>
        <strain evidence="2">4727-3</strain>
    </source>
</reference>
<evidence type="ECO:0000259" key="1">
    <source>
        <dbReference type="Pfam" id="PF00350"/>
    </source>
</evidence>
<feature type="domain" description="Dynamin N-terminal" evidence="1">
    <location>
        <begin position="61"/>
        <end position="251"/>
    </location>
</feature>
<dbReference type="Pfam" id="PF00350">
    <property type="entry name" value="Dynamin_N"/>
    <property type="match status" value="1"/>
</dbReference>